<dbReference type="InterPro" id="IPR002241">
    <property type="entry name" value="Glyco_hydro_27"/>
</dbReference>
<evidence type="ECO:0000313" key="5">
    <source>
        <dbReference type="Proteomes" id="UP001600943"/>
    </source>
</evidence>
<dbReference type="PANTHER" id="PTHR11452:SF75">
    <property type="entry name" value="ALPHA-GALACTOSIDASE MEL1"/>
    <property type="match status" value="1"/>
</dbReference>
<keyword evidence="2" id="KW-0378">Hydrolase</keyword>
<evidence type="ECO:0008006" key="6">
    <source>
        <dbReference type="Google" id="ProtNLM"/>
    </source>
</evidence>
<reference evidence="4 5" key="1">
    <citation type="submission" date="2024-04" db="EMBL/GenBank/DDBJ databases">
        <title>Defined microbial consortia suppress multidrug-resistant proinflammatory Enterobacteriaceae via ecological control.</title>
        <authorList>
            <person name="Furuichi M."/>
            <person name="Kawaguchi T."/>
            <person name="Pust M."/>
            <person name="Yasuma K."/>
            <person name="Plichta D."/>
            <person name="Hasegawa N."/>
            <person name="Ohya T."/>
            <person name="Bhattarai S."/>
            <person name="Sasajima S."/>
            <person name="Aoto Y."/>
            <person name="Tuganbaev T."/>
            <person name="Yaginuma M."/>
            <person name="Ueda M."/>
            <person name="Okahashi N."/>
            <person name="Amafuji K."/>
            <person name="Kiridooshi Y."/>
            <person name="Sugita K."/>
            <person name="Strazar M."/>
            <person name="Skelly A."/>
            <person name="Suda W."/>
            <person name="Hattori M."/>
            <person name="Nakamoto N."/>
            <person name="Caballero S."/>
            <person name="Norman J."/>
            <person name="Olle B."/>
            <person name="Tanoue T."/>
            <person name="Arita M."/>
            <person name="Bucci V."/>
            <person name="Atarashi K."/>
            <person name="Xavier R."/>
            <person name="Honda K."/>
        </authorList>
    </citation>
    <scope>NUCLEOTIDE SEQUENCE [LARGE SCALE GENOMIC DNA]</scope>
    <source>
        <strain evidence="5">k04-0078-D8-1</strain>
    </source>
</reference>
<dbReference type="EMBL" id="BAABYW010000001">
    <property type="protein sequence ID" value="GAA6410392.1"/>
    <property type="molecule type" value="Genomic_DNA"/>
</dbReference>
<evidence type="ECO:0000256" key="3">
    <source>
        <dbReference type="ARBA" id="ARBA00023295"/>
    </source>
</evidence>
<dbReference type="PANTHER" id="PTHR11452">
    <property type="entry name" value="ALPHA-GALACTOSIDASE/ALPHA-N-ACETYLGALACTOSAMINIDASE"/>
    <property type="match status" value="1"/>
</dbReference>
<comment type="similarity">
    <text evidence="1">Belongs to the glycosyl hydrolase 27 family.</text>
</comment>
<gene>
    <name evidence="4" type="ORF">K040078D81_45090</name>
</gene>
<keyword evidence="3" id="KW-0326">Glycosidase</keyword>
<proteinExistence type="inferred from homology"/>
<evidence type="ECO:0000256" key="1">
    <source>
        <dbReference type="ARBA" id="ARBA00009743"/>
    </source>
</evidence>
<dbReference type="Gene3D" id="3.20.20.70">
    <property type="entry name" value="Aldolase class I"/>
    <property type="match status" value="1"/>
</dbReference>
<evidence type="ECO:0000256" key="2">
    <source>
        <dbReference type="ARBA" id="ARBA00022801"/>
    </source>
</evidence>
<name>A0ABQ0BG28_9FIRM</name>
<evidence type="ECO:0000313" key="4">
    <source>
        <dbReference type="EMBL" id="GAA6410392.1"/>
    </source>
</evidence>
<dbReference type="InterPro" id="IPR013785">
    <property type="entry name" value="Aldolase_TIM"/>
</dbReference>
<accession>A0ABQ0BG28</accession>
<dbReference type="InterPro" id="IPR017853">
    <property type="entry name" value="GH"/>
</dbReference>
<keyword evidence="5" id="KW-1185">Reference proteome</keyword>
<protein>
    <recommendedName>
        <fullName evidence="6">Alpha-galactosidase</fullName>
    </recommendedName>
</protein>
<comment type="caution">
    <text evidence="4">The sequence shown here is derived from an EMBL/GenBank/DDBJ whole genome shotgun (WGS) entry which is preliminary data.</text>
</comment>
<organism evidence="4 5">
    <name type="scientific">Blautia hominis</name>
    <dbReference type="NCBI Taxonomy" id="2025493"/>
    <lineage>
        <taxon>Bacteria</taxon>
        <taxon>Bacillati</taxon>
        <taxon>Bacillota</taxon>
        <taxon>Clostridia</taxon>
        <taxon>Lachnospirales</taxon>
        <taxon>Lachnospiraceae</taxon>
        <taxon>Blautia</taxon>
    </lineage>
</organism>
<dbReference type="SUPFAM" id="SSF51445">
    <property type="entry name" value="(Trans)glycosidases"/>
    <property type="match status" value="1"/>
</dbReference>
<sequence length="661" mass="75762">MEYFKIRNKDTVWVYENRRFELCIKEKWVLSASAAAVHVDGRKIDTEHAEYYSGRILEHDDISEMFYRDDSKVILELVFRDKNGLILKEFLGIRMDGVPWAFCALQSNEGMAVTRELRPLILREAKNSQTALWSSLWSKMLLVPYDNTMWSRYEAVPLRPGRESYDLTVLFSEQTREGLLVGAMDSDTWKNGICCAGDDARKLEVCCGVWGKGTHDTQKHGCISGFSVLSSRFVILYGADYRRLLEKYGDLIKEETPSLTWNGEIPFGWNSWSALAFWLNEENYRNTAKFVQQELVSEGYQNQNTVYLNMDAGWNQISEKKLPQIVQDVHEKGMRAGIYDVPFAYFGTDWKEEIPGSGGIPFFEILLKDEAGIPLERVDGAIPMDVTHPVWKAYTKEKYRKFMEWGFDYIKMDFLSHGGMEGGYHDQRVHTGRQAIRMGYQFVNEQIRKYGQDREVFVSLSIAPLFPCGYGHARRFSCDSFGTDEDVEYVLNAQTYAWWQSGRLYSYNDPDHICLLRSFCGRRDCLEGEAKARYTSAVIAGTVMMLSDDYELSEARERAIRYAGNTRINRIARSGVAFCPVESSGDSASHAYTAEIDGKKYLVLFYWGSETCVVSVKCSRADIPEHVRICELWTGACAEMSGKIRWKFDGCGAAVFELEKI</sequence>
<dbReference type="RefSeq" id="WP_390408783.1">
    <property type="nucleotide sequence ID" value="NZ_BAABYW010000001.1"/>
</dbReference>
<dbReference type="Proteomes" id="UP001600943">
    <property type="component" value="Unassembled WGS sequence"/>
</dbReference>